<name>A0A645HAT6_9ZZZZ</name>
<comment type="caution">
    <text evidence="1">The sequence shown here is derived from an EMBL/GenBank/DDBJ whole genome shotgun (WGS) entry which is preliminary data.</text>
</comment>
<sequence>MSTLTSAKTENSYRVFNPAGRALAGEIGFDGWMGAFPQGMAATPRGWGEYFYSRNYYIAYRHQKRCHTAFVDGHVEAVPFEKIPLDRNATWDPNSFFDDHR</sequence>
<dbReference type="NCBIfam" id="TIGR04294">
    <property type="entry name" value="pre_pil_HX9DG"/>
    <property type="match status" value="1"/>
</dbReference>
<proteinExistence type="predicted"/>
<reference evidence="1" key="1">
    <citation type="submission" date="2019-08" db="EMBL/GenBank/DDBJ databases">
        <authorList>
            <person name="Kucharzyk K."/>
            <person name="Murdoch R.W."/>
            <person name="Higgins S."/>
            <person name="Loffler F."/>
        </authorList>
    </citation>
    <scope>NUCLEOTIDE SEQUENCE</scope>
</reference>
<evidence type="ECO:0000313" key="1">
    <source>
        <dbReference type="EMBL" id="MPN36151.1"/>
    </source>
</evidence>
<gene>
    <name evidence="1" type="ORF">SDC9_183658</name>
</gene>
<dbReference type="EMBL" id="VSSQ01090120">
    <property type="protein sequence ID" value="MPN36151.1"/>
    <property type="molecule type" value="Genomic_DNA"/>
</dbReference>
<dbReference type="InterPro" id="IPR027558">
    <property type="entry name" value="Pre_pil_HX9DG_C"/>
</dbReference>
<protein>
    <submittedName>
        <fullName evidence="1">Uncharacterized protein</fullName>
    </submittedName>
</protein>
<dbReference type="AlphaFoldDB" id="A0A645HAT6"/>
<organism evidence="1">
    <name type="scientific">bioreactor metagenome</name>
    <dbReference type="NCBI Taxonomy" id="1076179"/>
    <lineage>
        <taxon>unclassified sequences</taxon>
        <taxon>metagenomes</taxon>
        <taxon>ecological metagenomes</taxon>
    </lineage>
</organism>
<accession>A0A645HAT6</accession>